<dbReference type="Proteomes" id="UP000076372">
    <property type="component" value="Chromosome"/>
</dbReference>
<evidence type="ECO:0000313" key="1">
    <source>
        <dbReference type="EMBL" id="AMW25822.1"/>
    </source>
</evidence>
<dbReference type="AlphaFoldDB" id="A0A8D4A297"/>
<accession>A0A8D4A297</accession>
<gene>
    <name evidence="1" type="ORF">BC94_0559</name>
</gene>
<dbReference type="EMBL" id="CP007590">
    <property type="protein sequence ID" value="AMW25822.1"/>
    <property type="molecule type" value="Genomic_DNA"/>
</dbReference>
<name>A0A8D4A297_MYCBV</name>
<evidence type="ECO:0000313" key="2">
    <source>
        <dbReference type="Proteomes" id="UP000076372"/>
    </source>
</evidence>
<sequence>MFIHLKLIEQQTSSKLKELLSLYSRLRCYQLTHLKLTNNLKV</sequence>
<reference evidence="1 2" key="1">
    <citation type="submission" date="2014-04" db="EMBL/GenBank/DDBJ databases">
        <title>Complete genome sequence of Mycoplasma bovis attenuated strain P150.</title>
        <authorList>
            <person name="Qi J."/>
            <person name="Guo A."/>
        </authorList>
    </citation>
    <scope>NUCLEOTIDE SEQUENCE [LARGE SCALE GENOMIC DNA]</scope>
    <source>
        <strain evidence="1 2">HB0801-P150</strain>
    </source>
</reference>
<organism evidence="1 2">
    <name type="scientific">Mycoplasmopsis bovis</name>
    <name type="common">Mycoplasma bovis</name>
    <dbReference type="NCBI Taxonomy" id="28903"/>
    <lineage>
        <taxon>Bacteria</taxon>
        <taxon>Bacillati</taxon>
        <taxon>Mycoplasmatota</taxon>
        <taxon>Mycoplasmoidales</taxon>
        <taxon>Metamycoplasmataceae</taxon>
        <taxon>Mycoplasmopsis</taxon>
    </lineage>
</organism>
<protein>
    <submittedName>
        <fullName evidence="1">Uncharacterized protein</fullName>
    </submittedName>
</protein>
<proteinExistence type="predicted"/>